<evidence type="ECO:0000313" key="2">
    <source>
        <dbReference type="Proteomes" id="UP001054837"/>
    </source>
</evidence>
<name>A0AAV4RN88_9ARAC</name>
<proteinExistence type="predicted"/>
<reference evidence="1 2" key="1">
    <citation type="submission" date="2021-06" db="EMBL/GenBank/DDBJ databases">
        <title>Caerostris darwini draft genome.</title>
        <authorList>
            <person name="Kono N."/>
            <person name="Arakawa K."/>
        </authorList>
    </citation>
    <scope>NUCLEOTIDE SEQUENCE [LARGE SCALE GENOMIC DNA]</scope>
</reference>
<evidence type="ECO:0000313" key="1">
    <source>
        <dbReference type="EMBL" id="GIY23398.1"/>
    </source>
</evidence>
<comment type="caution">
    <text evidence="1">The sequence shown here is derived from an EMBL/GenBank/DDBJ whole genome shotgun (WGS) entry which is preliminary data.</text>
</comment>
<dbReference type="EMBL" id="BPLQ01006544">
    <property type="protein sequence ID" value="GIY23398.1"/>
    <property type="molecule type" value="Genomic_DNA"/>
</dbReference>
<organism evidence="1 2">
    <name type="scientific">Caerostris darwini</name>
    <dbReference type="NCBI Taxonomy" id="1538125"/>
    <lineage>
        <taxon>Eukaryota</taxon>
        <taxon>Metazoa</taxon>
        <taxon>Ecdysozoa</taxon>
        <taxon>Arthropoda</taxon>
        <taxon>Chelicerata</taxon>
        <taxon>Arachnida</taxon>
        <taxon>Araneae</taxon>
        <taxon>Araneomorphae</taxon>
        <taxon>Entelegynae</taxon>
        <taxon>Araneoidea</taxon>
        <taxon>Araneidae</taxon>
        <taxon>Caerostris</taxon>
    </lineage>
</organism>
<gene>
    <name evidence="1" type="ORF">CDAR_107491</name>
</gene>
<dbReference type="AlphaFoldDB" id="A0AAV4RN88"/>
<sequence length="127" mass="14538">MASRQTPRRFLMGLIESTHYVNEGLLTLPGHPFLKIYSERVKLPPQNMWPSNKFKYPLQRRVLFTMPCLGYYAIDVRSIQQISKTHPINRSPRVVDALSSMANFLARIIKEDTTLGYWCSVCSSGCG</sequence>
<protein>
    <submittedName>
        <fullName evidence="1">Uncharacterized protein</fullName>
    </submittedName>
</protein>
<dbReference type="Proteomes" id="UP001054837">
    <property type="component" value="Unassembled WGS sequence"/>
</dbReference>
<keyword evidence="2" id="KW-1185">Reference proteome</keyword>
<accession>A0AAV4RN88</accession>